<accession>A0A0B7J7K7</accession>
<dbReference type="EMBL" id="PYNF01000050">
    <property type="protein sequence ID" value="PSU88885.1"/>
    <property type="molecule type" value="Genomic_DNA"/>
</dbReference>
<dbReference type="GeneID" id="29942745"/>
<gene>
    <name evidence="1" type="ORF">C9J27_25060</name>
</gene>
<evidence type="ECO:0000313" key="2">
    <source>
        <dbReference type="Proteomes" id="UP000241426"/>
    </source>
</evidence>
<protein>
    <submittedName>
        <fullName evidence="1">Uncharacterized protein</fullName>
    </submittedName>
</protein>
<dbReference type="AlphaFoldDB" id="A0A0B7J7K7"/>
<proteinExistence type="predicted"/>
<dbReference type="Proteomes" id="UP000241426">
    <property type="component" value="Unassembled WGS sequence"/>
</dbReference>
<organism evidence="1 2">
    <name type="scientific">Photobacterium kishitanii</name>
    <dbReference type="NCBI Taxonomy" id="318456"/>
    <lineage>
        <taxon>Bacteria</taxon>
        <taxon>Pseudomonadati</taxon>
        <taxon>Pseudomonadota</taxon>
        <taxon>Gammaproteobacteria</taxon>
        <taxon>Vibrionales</taxon>
        <taxon>Vibrionaceae</taxon>
        <taxon>Photobacterium</taxon>
    </lineage>
</organism>
<dbReference type="RefSeq" id="WP_036794454.1">
    <property type="nucleotide sequence ID" value="NZ_JAUZMX010000001.1"/>
</dbReference>
<accession>A0A2T3KAJ3</accession>
<name>A0A0B7J7K7_9GAMM</name>
<comment type="caution">
    <text evidence="1">The sequence shown here is derived from an EMBL/GenBank/DDBJ whole genome shotgun (WGS) entry which is preliminary data.</text>
</comment>
<evidence type="ECO:0000313" key="1">
    <source>
        <dbReference type="EMBL" id="PSU88885.1"/>
    </source>
</evidence>
<reference evidence="1 2" key="1">
    <citation type="submission" date="2018-01" db="EMBL/GenBank/DDBJ databases">
        <title>Whole genome sequencing of Histamine producing bacteria.</title>
        <authorList>
            <person name="Butler K."/>
        </authorList>
    </citation>
    <scope>NUCLEOTIDE SEQUENCE [LARGE SCALE GENOMIC DNA]</scope>
    <source>
        <strain evidence="1 2">FS-7.2</strain>
    </source>
</reference>
<sequence length="75" mass="8668">MSNMPLNGVYRAVFKANIVMSQSLLQERLQIRKEQQHITLEKVKILDENNHKEAILTGNSSDIYQKIQEIITSVQ</sequence>